<protein>
    <submittedName>
        <fullName evidence="1">NAD(P)-binding protein</fullName>
    </submittedName>
</protein>
<dbReference type="EMBL" id="JAAZSR010000235">
    <property type="protein sequence ID" value="NKX51469.1"/>
    <property type="molecule type" value="Genomic_DNA"/>
</dbReference>
<accession>A0ABX1JSZ4</accession>
<dbReference type="Pfam" id="PF13450">
    <property type="entry name" value="NAD_binding_8"/>
    <property type="match status" value="1"/>
</dbReference>
<dbReference type="Gene3D" id="3.50.50.60">
    <property type="entry name" value="FAD/NAD(P)-binding domain"/>
    <property type="match status" value="1"/>
</dbReference>
<evidence type="ECO:0000313" key="1">
    <source>
        <dbReference type="EMBL" id="NKX51469.1"/>
    </source>
</evidence>
<name>A0ABX1JSZ4_9MICC</name>
<evidence type="ECO:0000313" key="2">
    <source>
        <dbReference type="Proteomes" id="UP000523795"/>
    </source>
</evidence>
<dbReference type="SUPFAM" id="SSF51905">
    <property type="entry name" value="FAD/NAD(P)-binding domain"/>
    <property type="match status" value="1"/>
</dbReference>
<organism evidence="1 2">
    <name type="scientific">Arthrobacter deserti</name>
    <dbReference type="NCBI Taxonomy" id="1742687"/>
    <lineage>
        <taxon>Bacteria</taxon>
        <taxon>Bacillati</taxon>
        <taxon>Actinomycetota</taxon>
        <taxon>Actinomycetes</taxon>
        <taxon>Micrococcales</taxon>
        <taxon>Micrococcaceae</taxon>
        <taxon>Arthrobacter</taxon>
    </lineage>
</organism>
<sequence length="113" mass="12165">MEVLGTVVIGAGQAGLSAAWHLQRHGLVPEQDYLVFDANEGPGGAWRHRWPSLTFDAAHGLHDLPGLPLGVPDPAEPASAVVERYYGAYERRFGLPVRRPERVMAVEDAGAGL</sequence>
<dbReference type="Proteomes" id="UP000523795">
    <property type="component" value="Unassembled WGS sequence"/>
</dbReference>
<keyword evidence="2" id="KW-1185">Reference proteome</keyword>
<dbReference type="InterPro" id="IPR036188">
    <property type="entry name" value="FAD/NAD-bd_sf"/>
</dbReference>
<gene>
    <name evidence="1" type="ORF">HER39_13000</name>
</gene>
<proteinExistence type="predicted"/>
<feature type="non-terminal residue" evidence="1">
    <location>
        <position position="113"/>
    </location>
</feature>
<reference evidence="1 2" key="1">
    <citation type="submission" date="2020-04" db="EMBL/GenBank/DDBJ databases">
        <authorList>
            <person name="Liu S."/>
        </authorList>
    </citation>
    <scope>NUCLEOTIDE SEQUENCE [LARGE SCALE GENOMIC DNA]</scope>
    <source>
        <strain evidence="1 2">CGMCC 1.15091</strain>
    </source>
</reference>
<comment type="caution">
    <text evidence="1">The sequence shown here is derived from an EMBL/GenBank/DDBJ whole genome shotgun (WGS) entry which is preliminary data.</text>
</comment>